<dbReference type="FunFam" id="1.10.4020.10:FF:000005">
    <property type="entry name" value="Uncharacterized protein"/>
    <property type="match status" value="2"/>
</dbReference>
<dbReference type="Gene3D" id="3.30.160.60">
    <property type="entry name" value="Classic Zinc Finger"/>
    <property type="match status" value="16"/>
</dbReference>
<dbReference type="GO" id="GO:0008270">
    <property type="term" value="F:zinc ion binding"/>
    <property type="evidence" value="ECO:0007669"/>
    <property type="project" value="UniProtKB-KW"/>
</dbReference>
<proteinExistence type="inferred from homology"/>
<feature type="domain" description="KRAB" evidence="16">
    <location>
        <begin position="377"/>
        <end position="451"/>
    </location>
</feature>
<evidence type="ECO:0000256" key="12">
    <source>
        <dbReference type="PROSITE-ProRule" id="PRU00042"/>
    </source>
</evidence>
<dbReference type="FunFam" id="3.30.160.60:FF:002343">
    <property type="entry name" value="Zinc finger protein 33A"/>
    <property type="match status" value="3"/>
</dbReference>
<dbReference type="CDD" id="cd07936">
    <property type="entry name" value="SCAN"/>
    <property type="match status" value="2"/>
</dbReference>
<evidence type="ECO:0000256" key="10">
    <source>
        <dbReference type="ARBA" id="ARBA00023163"/>
    </source>
</evidence>
<feature type="domain" description="C2H2-type" evidence="14">
    <location>
        <begin position="718"/>
        <end position="745"/>
    </location>
</feature>
<evidence type="ECO:0000259" key="14">
    <source>
        <dbReference type="PROSITE" id="PS50157"/>
    </source>
</evidence>
<dbReference type="PROSITE" id="PS50804">
    <property type="entry name" value="SCAN_BOX"/>
    <property type="match status" value="2"/>
</dbReference>
<feature type="domain" description="C2H2-type" evidence="14">
    <location>
        <begin position="606"/>
        <end position="633"/>
    </location>
</feature>
<dbReference type="SUPFAM" id="SSF47353">
    <property type="entry name" value="Retrovirus capsid dimerization domain-like"/>
    <property type="match status" value="2"/>
</dbReference>
<evidence type="ECO:0000256" key="7">
    <source>
        <dbReference type="ARBA" id="ARBA00022833"/>
    </source>
</evidence>
<dbReference type="PROSITE" id="PS50157">
    <property type="entry name" value="ZINC_FINGER_C2H2_2"/>
    <property type="match status" value="16"/>
</dbReference>
<feature type="domain" description="C2H2-type" evidence="14">
    <location>
        <begin position="858"/>
        <end position="885"/>
    </location>
</feature>
<dbReference type="FunFam" id="3.30.160.60:FF:001119">
    <property type="entry name" value="zinc finger protein 408"/>
    <property type="match status" value="2"/>
</dbReference>
<dbReference type="FunFam" id="3.30.160.60:FF:001270">
    <property type="entry name" value="zinc finger protein 583 isoform X1"/>
    <property type="match status" value="1"/>
</dbReference>
<dbReference type="GO" id="GO:0003677">
    <property type="term" value="F:DNA binding"/>
    <property type="evidence" value="ECO:0007669"/>
    <property type="project" value="UniProtKB-KW"/>
</dbReference>
<evidence type="ECO:0000256" key="6">
    <source>
        <dbReference type="ARBA" id="ARBA00022771"/>
    </source>
</evidence>
<dbReference type="PROSITE" id="PS50805">
    <property type="entry name" value="KRAB"/>
    <property type="match status" value="1"/>
</dbReference>
<dbReference type="SUPFAM" id="SSF109640">
    <property type="entry name" value="KRAB domain (Kruppel-associated box)"/>
    <property type="match status" value="1"/>
</dbReference>
<evidence type="ECO:0000256" key="8">
    <source>
        <dbReference type="ARBA" id="ARBA00023015"/>
    </source>
</evidence>
<accession>A0AA35L4S2</accession>
<keyword evidence="7" id="KW-0862">Zinc</keyword>
<feature type="domain" description="SCAN box" evidence="15">
    <location>
        <begin position="46"/>
        <end position="124"/>
    </location>
</feature>
<feature type="compositionally biased region" description="Basic and acidic residues" evidence="13">
    <location>
        <begin position="155"/>
        <end position="164"/>
    </location>
</feature>
<dbReference type="PROSITE" id="PS00028">
    <property type="entry name" value="ZINC_FINGER_C2H2_1"/>
    <property type="match status" value="16"/>
</dbReference>
<name>A0AA35L4S2_9SAUR</name>
<dbReference type="FunFam" id="3.30.160.60:FF:001997">
    <property type="entry name" value="Uncharacterized protein"/>
    <property type="match status" value="1"/>
</dbReference>
<feature type="domain" description="C2H2-type" evidence="14">
    <location>
        <begin position="466"/>
        <end position="493"/>
    </location>
</feature>
<feature type="compositionally biased region" description="Basic and acidic residues" evidence="13">
    <location>
        <begin position="320"/>
        <end position="351"/>
    </location>
</feature>
<keyword evidence="10" id="KW-0804">Transcription</keyword>
<evidence type="ECO:0000313" key="18">
    <source>
        <dbReference type="Proteomes" id="UP001178461"/>
    </source>
</evidence>
<feature type="domain" description="SCAN box" evidence="15">
    <location>
        <begin position="236"/>
        <end position="313"/>
    </location>
</feature>
<feature type="region of interest" description="Disordered" evidence="13">
    <location>
        <begin position="320"/>
        <end position="371"/>
    </location>
</feature>
<dbReference type="FunFam" id="3.30.160.60:FF:000466">
    <property type="entry name" value="zinc finger protein 62 homolog"/>
    <property type="match status" value="1"/>
</dbReference>
<dbReference type="Pfam" id="PF02023">
    <property type="entry name" value="SCAN"/>
    <property type="match status" value="2"/>
</dbReference>
<feature type="region of interest" description="Disordered" evidence="13">
    <location>
        <begin position="1"/>
        <end position="23"/>
    </location>
</feature>
<evidence type="ECO:0000256" key="9">
    <source>
        <dbReference type="ARBA" id="ARBA00023125"/>
    </source>
</evidence>
<evidence type="ECO:0000256" key="11">
    <source>
        <dbReference type="ARBA" id="ARBA00023242"/>
    </source>
</evidence>
<dbReference type="SMART" id="SM00355">
    <property type="entry name" value="ZnF_C2H2"/>
    <property type="match status" value="16"/>
</dbReference>
<organism evidence="17 18">
    <name type="scientific">Podarcis lilfordi</name>
    <name type="common">Lilford's wall lizard</name>
    <dbReference type="NCBI Taxonomy" id="74358"/>
    <lineage>
        <taxon>Eukaryota</taxon>
        <taxon>Metazoa</taxon>
        <taxon>Chordata</taxon>
        <taxon>Craniata</taxon>
        <taxon>Vertebrata</taxon>
        <taxon>Euteleostomi</taxon>
        <taxon>Lepidosauria</taxon>
        <taxon>Squamata</taxon>
        <taxon>Bifurcata</taxon>
        <taxon>Unidentata</taxon>
        <taxon>Episquamata</taxon>
        <taxon>Laterata</taxon>
        <taxon>Lacertibaenia</taxon>
        <taxon>Lacertidae</taxon>
        <taxon>Podarcis</taxon>
    </lineage>
</organism>
<dbReference type="FunFam" id="3.30.160.60:FF:000540">
    <property type="entry name" value="zinc finger protein 263 isoform X1"/>
    <property type="match status" value="1"/>
</dbReference>
<keyword evidence="6 12" id="KW-0863">Zinc-finger</keyword>
<feature type="domain" description="C2H2-type" evidence="14">
    <location>
        <begin position="746"/>
        <end position="773"/>
    </location>
</feature>
<dbReference type="InterPro" id="IPR038269">
    <property type="entry name" value="SCAN_sf"/>
</dbReference>
<keyword evidence="3" id="KW-0597">Phosphoprotein</keyword>
<dbReference type="InterPro" id="IPR003309">
    <property type="entry name" value="SCAN_dom"/>
</dbReference>
<dbReference type="Pfam" id="PF01352">
    <property type="entry name" value="KRAB"/>
    <property type="match status" value="1"/>
</dbReference>
<keyword evidence="18" id="KW-1185">Reference proteome</keyword>
<keyword evidence="8" id="KW-0805">Transcription regulation</keyword>
<dbReference type="GO" id="GO:0000981">
    <property type="term" value="F:DNA-binding transcription factor activity, RNA polymerase II-specific"/>
    <property type="evidence" value="ECO:0007669"/>
    <property type="project" value="TreeGrafter"/>
</dbReference>
<feature type="region of interest" description="Disordered" evidence="13">
    <location>
        <begin position="155"/>
        <end position="178"/>
    </location>
</feature>
<feature type="domain" description="C2H2-type" evidence="14">
    <location>
        <begin position="550"/>
        <end position="577"/>
    </location>
</feature>
<evidence type="ECO:0000256" key="3">
    <source>
        <dbReference type="ARBA" id="ARBA00022553"/>
    </source>
</evidence>
<dbReference type="SUPFAM" id="SSF57667">
    <property type="entry name" value="beta-beta-alpha zinc fingers"/>
    <property type="match status" value="9"/>
</dbReference>
<evidence type="ECO:0000256" key="5">
    <source>
        <dbReference type="ARBA" id="ARBA00022737"/>
    </source>
</evidence>
<protein>
    <submittedName>
        <fullName evidence="17">Finger 883-like</fullName>
    </submittedName>
</protein>
<keyword evidence="4" id="KW-0479">Metal-binding</keyword>
<feature type="domain" description="C2H2-type" evidence="14">
    <location>
        <begin position="830"/>
        <end position="857"/>
    </location>
</feature>
<dbReference type="InterPro" id="IPR013087">
    <property type="entry name" value="Znf_C2H2_type"/>
</dbReference>
<reference evidence="17" key="1">
    <citation type="submission" date="2022-12" db="EMBL/GenBank/DDBJ databases">
        <authorList>
            <person name="Alioto T."/>
            <person name="Alioto T."/>
            <person name="Gomez Garrido J."/>
        </authorList>
    </citation>
    <scope>NUCLEOTIDE SEQUENCE</scope>
</reference>
<keyword evidence="9" id="KW-0238">DNA-binding</keyword>
<dbReference type="SMART" id="SM00431">
    <property type="entry name" value="SCAN"/>
    <property type="match status" value="2"/>
</dbReference>
<comment type="similarity">
    <text evidence="2">Belongs to the krueppel C2H2-type zinc-finger protein family.</text>
</comment>
<sequence>MDEKDSAGPEAGRGHAINTGSSEGFWESSMQKILGEEDILRSDVQRQKFRQFCYQEAKGPREVCSRLYCLDCQWLKPERHTKAEMLDLVVLEQFLAVLPPQMERWVRECGAETSSQAVALAEGFLLSQAEERKQAEQQRKDPFAEMGLDSCEAEKTPLDARERPLGSGSTSPLDRRNLAEDERDSFRSLGAFLDEQESTGPEAGRGQAIQNGGLWKTSVQQILDEEDTLCSDVQSQQFRQFCYQETEGPQEVCKRLYRLYHQWLKPERHTKAEMLDLVILEQFLAVLPPQMESWVRECGAETSSQAVALAEGFLLSQAEERKQAEQQGKDSSEAERTPSDNRERPLGDRRVPARPPSPSSPGSREEAAAVETDQGPVCFEDVAVHFTEEEWALLDPDQRALHEEVMEEHHGILDSLGGDELEIKNKEDDDKVHTVEETYQYSECEVSFSQSSDSTSHQNIIENKPYQCFECGKSFSHSHHLTSHQRIHTGEKPYQCLECGKSFGQCAHLAAHQRIHTGEKSYQCLACGKNFSQSSHLTAHQRSHTGERPYQCLECGKSFSHSTHLTAHQIIHTGEKPYQCLVCGKSFSQSGHLTAHQRIHTGEKPYQCLECGKNFGQKAHLLSHQRIHTGGKPYQCVECGKSFGQRSNLAAHQIIHTGEKPYKCLECGKSFNRSATLSDHQRTHSREELYKCLECGRTFTWKQSLITHQRIHTGEKPYQCLECGKSFSHSTGLSFHQRIHTGEKPYQCSVCEKSFSQSSHLTSHQRIHTGGRPYQCSFCEKSFSQSSQLTCHQRIHTGEKPYQCSECGKSFNRSHHLACHQTIHTGEKPYKCLECGKSFNTSTAFNSHQRIHGGEKPFQCQECGKRFTWKQSLMAHQKIHTGEKPYQCLECGKRFRRKTHLTAHQITHSREKTNDGCV</sequence>
<dbReference type="FunFam" id="3.30.160.60:FF:002090">
    <property type="entry name" value="Zinc finger protein 473"/>
    <property type="match status" value="2"/>
</dbReference>
<dbReference type="Pfam" id="PF00096">
    <property type="entry name" value="zf-C2H2"/>
    <property type="match status" value="16"/>
</dbReference>
<feature type="domain" description="C2H2-type" evidence="14">
    <location>
        <begin position="494"/>
        <end position="521"/>
    </location>
</feature>
<gene>
    <name evidence="17" type="ORF">PODLI_1B017909</name>
</gene>
<comment type="subcellular location">
    <subcellularLocation>
        <location evidence="1">Nucleus</location>
    </subcellularLocation>
</comment>
<dbReference type="InterPro" id="IPR036051">
    <property type="entry name" value="KRAB_dom_sf"/>
</dbReference>
<evidence type="ECO:0000256" key="1">
    <source>
        <dbReference type="ARBA" id="ARBA00004123"/>
    </source>
</evidence>
<feature type="domain" description="C2H2-type" evidence="14">
    <location>
        <begin position="662"/>
        <end position="689"/>
    </location>
</feature>
<dbReference type="EMBL" id="OX395137">
    <property type="protein sequence ID" value="CAI5789454.1"/>
    <property type="molecule type" value="Genomic_DNA"/>
</dbReference>
<dbReference type="FunFam" id="3.30.160.60:FF:000806">
    <property type="entry name" value="Zinc finger protein"/>
    <property type="match status" value="1"/>
</dbReference>
<evidence type="ECO:0000256" key="13">
    <source>
        <dbReference type="SAM" id="MobiDB-lite"/>
    </source>
</evidence>
<dbReference type="Gene3D" id="1.10.4020.10">
    <property type="entry name" value="DNA breaking-rejoining enzymes"/>
    <property type="match status" value="2"/>
</dbReference>
<dbReference type="FunFam" id="3.30.160.60:FF:000512">
    <property type="entry name" value="zinc finger protein 197 isoform X1"/>
    <property type="match status" value="3"/>
</dbReference>
<evidence type="ECO:0000256" key="2">
    <source>
        <dbReference type="ARBA" id="ARBA00006991"/>
    </source>
</evidence>
<dbReference type="AlphaFoldDB" id="A0AA35L4S2"/>
<feature type="domain" description="C2H2-type" evidence="14">
    <location>
        <begin position="690"/>
        <end position="717"/>
    </location>
</feature>
<feature type="domain" description="C2H2-type" evidence="14">
    <location>
        <begin position="578"/>
        <end position="605"/>
    </location>
</feature>
<keyword evidence="5" id="KW-0677">Repeat</keyword>
<evidence type="ECO:0000256" key="4">
    <source>
        <dbReference type="ARBA" id="ARBA00022723"/>
    </source>
</evidence>
<evidence type="ECO:0000259" key="16">
    <source>
        <dbReference type="PROSITE" id="PS50805"/>
    </source>
</evidence>
<dbReference type="Proteomes" id="UP001178461">
    <property type="component" value="Chromosome 12"/>
</dbReference>
<dbReference type="CDD" id="cd07765">
    <property type="entry name" value="KRAB_A-box"/>
    <property type="match status" value="1"/>
</dbReference>
<evidence type="ECO:0000313" key="17">
    <source>
        <dbReference type="EMBL" id="CAI5789454.1"/>
    </source>
</evidence>
<dbReference type="PANTHER" id="PTHR24394">
    <property type="entry name" value="ZINC FINGER PROTEIN"/>
    <property type="match status" value="1"/>
</dbReference>
<feature type="domain" description="C2H2-type" evidence="14">
    <location>
        <begin position="774"/>
        <end position="801"/>
    </location>
</feature>
<evidence type="ECO:0000259" key="15">
    <source>
        <dbReference type="PROSITE" id="PS50804"/>
    </source>
</evidence>
<dbReference type="SMART" id="SM00349">
    <property type="entry name" value="KRAB"/>
    <property type="match status" value="1"/>
</dbReference>
<dbReference type="PANTHER" id="PTHR24394:SF48">
    <property type="entry name" value="ZINC FINGER PROTEIN 771"/>
    <property type="match status" value="1"/>
</dbReference>
<feature type="domain" description="C2H2-type" evidence="14">
    <location>
        <begin position="522"/>
        <end position="549"/>
    </location>
</feature>
<dbReference type="InterPro" id="IPR001909">
    <property type="entry name" value="KRAB"/>
</dbReference>
<dbReference type="InterPro" id="IPR036236">
    <property type="entry name" value="Znf_C2H2_sf"/>
</dbReference>
<feature type="domain" description="C2H2-type" evidence="14">
    <location>
        <begin position="634"/>
        <end position="661"/>
    </location>
</feature>
<dbReference type="FunFam" id="3.30.160.60:FF:002134">
    <property type="entry name" value="Zinc finger protein 616"/>
    <property type="match status" value="1"/>
</dbReference>
<dbReference type="Gene3D" id="6.10.140.140">
    <property type="match status" value="1"/>
</dbReference>
<feature type="domain" description="C2H2-type" evidence="14">
    <location>
        <begin position="886"/>
        <end position="913"/>
    </location>
</feature>
<dbReference type="GO" id="GO:0005634">
    <property type="term" value="C:nucleus"/>
    <property type="evidence" value="ECO:0007669"/>
    <property type="project" value="UniProtKB-SubCell"/>
</dbReference>
<keyword evidence="11" id="KW-0539">Nucleus</keyword>
<feature type="domain" description="C2H2-type" evidence="14">
    <location>
        <begin position="802"/>
        <end position="829"/>
    </location>
</feature>